<dbReference type="OrthoDB" id="6220758at2759"/>
<dbReference type="EMBL" id="ML996700">
    <property type="protein sequence ID" value="KAF2398275.1"/>
    <property type="molecule type" value="Genomic_DNA"/>
</dbReference>
<dbReference type="GO" id="GO:0005840">
    <property type="term" value="C:ribosome"/>
    <property type="evidence" value="ECO:0007669"/>
    <property type="project" value="UniProtKB-KW"/>
</dbReference>
<dbReference type="Pfam" id="PF10501">
    <property type="entry name" value="Ribosomal_L50"/>
    <property type="match status" value="1"/>
</dbReference>
<gene>
    <name evidence="7" type="ORF">EJ06DRAFT_558131</name>
</gene>
<keyword evidence="4" id="KW-0496">Mitochondrion</keyword>
<keyword evidence="3" id="KW-0689">Ribosomal protein</keyword>
<comment type="subcellular location">
    <subcellularLocation>
        <location evidence="1">Mitochondrion</location>
    </subcellularLocation>
</comment>
<evidence type="ECO:0000313" key="7">
    <source>
        <dbReference type="EMBL" id="KAF2398275.1"/>
    </source>
</evidence>
<protein>
    <recommendedName>
        <fullName evidence="6">Large ribosomal subunit protein mL50</fullName>
    </recommendedName>
</protein>
<evidence type="ECO:0000256" key="1">
    <source>
        <dbReference type="ARBA" id="ARBA00004173"/>
    </source>
</evidence>
<dbReference type="GO" id="GO:1990904">
    <property type="term" value="C:ribonucleoprotein complex"/>
    <property type="evidence" value="ECO:0007669"/>
    <property type="project" value="UniProtKB-KW"/>
</dbReference>
<evidence type="ECO:0000256" key="5">
    <source>
        <dbReference type="ARBA" id="ARBA00023274"/>
    </source>
</evidence>
<keyword evidence="5" id="KW-0687">Ribonucleoprotein</keyword>
<dbReference type="InterPro" id="IPR018305">
    <property type="entry name" value="Ribosomal_m50"/>
</dbReference>
<dbReference type="Proteomes" id="UP000799640">
    <property type="component" value="Unassembled WGS sequence"/>
</dbReference>
<comment type="similarity">
    <text evidence="2">Belongs to the mitochondrion-specific ribosomal protein mL50 family.</text>
</comment>
<keyword evidence="8" id="KW-1185">Reference proteome</keyword>
<accession>A0A6G1HRA4</accession>
<sequence>MRALTRLRPAADQLVVEGARAPQFICRTCILRASRAPFATSSHNRQHVLRPATTVINPATTWKGLEWVATPEKLAEQAALSAPSFPEFLPAHKVTDPQHVEAEVLKALVEVFTLVRKNIPLHELRNGFPQWPEGVSVGIDNTSKDTVVQFPSAEAERLFAQSLTTTSENKVENEGEEFERGIEDDMADAGEGQENPASAHEALKAEGGTQTWKQISLKNPEIRFAVVKRVMRRTGLTLADPIIQNCATAGALFNRITEKPKPQKLVEAIEVDKRLTKLPNVKVIPKRVGLVEKETQVGRWKIIKEELAKRGLSETGSNYSGPLTLPMKIRR</sequence>
<organism evidence="7 8">
    <name type="scientific">Trichodelitschia bisporula</name>
    <dbReference type="NCBI Taxonomy" id="703511"/>
    <lineage>
        <taxon>Eukaryota</taxon>
        <taxon>Fungi</taxon>
        <taxon>Dikarya</taxon>
        <taxon>Ascomycota</taxon>
        <taxon>Pezizomycotina</taxon>
        <taxon>Dothideomycetes</taxon>
        <taxon>Dothideomycetes incertae sedis</taxon>
        <taxon>Phaeotrichales</taxon>
        <taxon>Phaeotrichaceae</taxon>
        <taxon>Trichodelitschia</taxon>
    </lineage>
</organism>
<dbReference type="GO" id="GO:0005739">
    <property type="term" value="C:mitochondrion"/>
    <property type="evidence" value="ECO:0007669"/>
    <property type="project" value="UniProtKB-SubCell"/>
</dbReference>
<evidence type="ECO:0000256" key="3">
    <source>
        <dbReference type="ARBA" id="ARBA00022980"/>
    </source>
</evidence>
<dbReference type="AlphaFoldDB" id="A0A6G1HRA4"/>
<evidence type="ECO:0000256" key="4">
    <source>
        <dbReference type="ARBA" id="ARBA00023128"/>
    </source>
</evidence>
<name>A0A6G1HRA4_9PEZI</name>
<evidence type="ECO:0000256" key="2">
    <source>
        <dbReference type="ARBA" id="ARBA00008860"/>
    </source>
</evidence>
<reference evidence="7" key="1">
    <citation type="journal article" date="2020" name="Stud. Mycol.">
        <title>101 Dothideomycetes genomes: a test case for predicting lifestyles and emergence of pathogens.</title>
        <authorList>
            <person name="Haridas S."/>
            <person name="Albert R."/>
            <person name="Binder M."/>
            <person name="Bloem J."/>
            <person name="Labutti K."/>
            <person name="Salamov A."/>
            <person name="Andreopoulos B."/>
            <person name="Baker S."/>
            <person name="Barry K."/>
            <person name="Bills G."/>
            <person name="Bluhm B."/>
            <person name="Cannon C."/>
            <person name="Castanera R."/>
            <person name="Culley D."/>
            <person name="Daum C."/>
            <person name="Ezra D."/>
            <person name="Gonzalez J."/>
            <person name="Henrissat B."/>
            <person name="Kuo A."/>
            <person name="Liang C."/>
            <person name="Lipzen A."/>
            <person name="Lutzoni F."/>
            <person name="Magnuson J."/>
            <person name="Mondo S."/>
            <person name="Nolan M."/>
            <person name="Ohm R."/>
            <person name="Pangilinan J."/>
            <person name="Park H.-J."/>
            <person name="Ramirez L."/>
            <person name="Alfaro M."/>
            <person name="Sun H."/>
            <person name="Tritt A."/>
            <person name="Yoshinaga Y."/>
            <person name="Zwiers L.-H."/>
            <person name="Turgeon B."/>
            <person name="Goodwin S."/>
            <person name="Spatafora J."/>
            <person name="Crous P."/>
            <person name="Grigoriev I."/>
        </authorList>
    </citation>
    <scope>NUCLEOTIDE SEQUENCE</scope>
    <source>
        <strain evidence="7">CBS 262.69</strain>
    </source>
</reference>
<evidence type="ECO:0000313" key="8">
    <source>
        <dbReference type="Proteomes" id="UP000799640"/>
    </source>
</evidence>
<proteinExistence type="inferred from homology"/>
<evidence type="ECO:0000256" key="6">
    <source>
        <dbReference type="ARBA" id="ARBA00035183"/>
    </source>
</evidence>